<dbReference type="AlphaFoldDB" id="Q8LCD0"/>
<evidence type="ECO:0000256" key="1">
    <source>
        <dbReference type="SAM" id="Phobius"/>
    </source>
</evidence>
<proteinExistence type="evidence at transcript level"/>
<reference evidence="2" key="2">
    <citation type="submission" date="2002-03" db="EMBL/GenBank/DDBJ databases">
        <authorList>
            <person name="Brover V."/>
            <person name="Troukhan M."/>
            <person name="Alexandrov N."/>
            <person name="Lu Y.-P."/>
            <person name="Flavell R."/>
            <person name="Feldmann K."/>
        </authorList>
    </citation>
    <scope>NUCLEOTIDE SEQUENCE</scope>
</reference>
<keyword evidence="1" id="KW-0472">Membrane</keyword>
<evidence type="ECO:0000313" key="2">
    <source>
        <dbReference type="EMBL" id="AAM63724.1"/>
    </source>
</evidence>
<reference evidence="2" key="1">
    <citation type="journal article" date="2002" name="Genome Biol.">
        <title>Full-length messenger RNA sequences greatly improve genome annotation.</title>
        <authorList>
            <person name="Haas B.J."/>
            <person name="Volfovsky N."/>
            <person name="Town C.D."/>
            <person name="Troukhan M."/>
            <person name="Alexandrov N."/>
            <person name="Feldmann K.A."/>
            <person name="Flavell R.B."/>
            <person name="White O."/>
            <person name="Salzberg S.L."/>
        </authorList>
    </citation>
    <scope>NUCLEOTIDE SEQUENCE</scope>
</reference>
<accession>Q8LCD0</accession>
<reference evidence="2" key="3">
    <citation type="journal article" date="2006" name="Plant Mol. Biol.">
        <title>Features of Arabidopsis genes and genome discovered using full-length cDNAs.</title>
        <authorList>
            <person name="Alexandrov N.N."/>
            <person name="Troukhan M.E."/>
            <person name="Brover V.V."/>
            <person name="Tatarinova T."/>
            <person name="Flavell R.B."/>
            <person name="Feldmann K.A."/>
        </authorList>
    </citation>
    <scope>NUCLEOTIDE SEQUENCE</scope>
</reference>
<protein>
    <recommendedName>
        <fullName evidence="3">Transmembrane protein</fullName>
    </recommendedName>
</protein>
<keyword evidence="1" id="KW-1133">Transmembrane helix</keyword>
<organism evidence="2">
    <name type="scientific">Arabidopsis thaliana</name>
    <name type="common">Mouse-ear cress</name>
    <dbReference type="NCBI Taxonomy" id="3702"/>
    <lineage>
        <taxon>Eukaryota</taxon>
        <taxon>Viridiplantae</taxon>
        <taxon>Streptophyta</taxon>
        <taxon>Embryophyta</taxon>
        <taxon>Tracheophyta</taxon>
        <taxon>Spermatophyta</taxon>
        <taxon>Magnoliopsida</taxon>
        <taxon>eudicotyledons</taxon>
        <taxon>Gunneridae</taxon>
        <taxon>Pentapetalae</taxon>
        <taxon>rosids</taxon>
        <taxon>malvids</taxon>
        <taxon>Brassicales</taxon>
        <taxon>Brassicaceae</taxon>
        <taxon>Camelineae</taxon>
        <taxon>Arabidopsis</taxon>
    </lineage>
</organism>
<sequence length="90" mass="10508">MRNGSPVILVFFPIRRVVILELHLVHIVGNLLGASHKLNHRTRSKTLPPFLLSFNLFCARILLLLENWIFVEKLIHFWSVPVIRYVLTLP</sequence>
<keyword evidence="1" id="KW-0812">Transmembrane</keyword>
<feature type="transmembrane region" description="Helical" evidence="1">
    <location>
        <begin position="50"/>
        <end position="71"/>
    </location>
</feature>
<evidence type="ECO:0008006" key="3">
    <source>
        <dbReference type="Google" id="ProtNLM"/>
    </source>
</evidence>
<feature type="transmembrane region" description="Helical" evidence="1">
    <location>
        <begin position="6"/>
        <end position="29"/>
    </location>
</feature>
<name>Q8LCD0_ARATH</name>
<dbReference type="EMBL" id="AY086667">
    <property type="protein sequence ID" value="AAM63724.1"/>
    <property type="molecule type" value="mRNA"/>
</dbReference>